<dbReference type="Pfam" id="PF00072">
    <property type="entry name" value="Response_reg"/>
    <property type="match status" value="1"/>
</dbReference>
<evidence type="ECO:0000256" key="2">
    <source>
        <dbReference type="PROSITE-ProRule" id="PRU00169"/>
    </source>
</evidence>
<sequence>MESGERPLVVVVEDDDDVRSAVLVALDVLGFEARGFAEPQSLMRLTPPPDAHCLVLDIGLPGVTAFELYKSLCKDRPAVPAVFITGRDDASGRAAAAALHGEYLLKPFTATALRDAVDRATAGRAASK</sequence>
<gene>
    <name evidence="4" type="ORF">WKW79_16910</name>
</gene>
<dbReference type="Gene3D" id="3.40.50.2300">
    <property type="match status" value="1"/>
</dbReference>
<reference evidence="4 5" key="1">
    <citation type="submission" date="2024-03" db="EMBL/GenBank/DDBJ databases">
        <title>Novel species of the genus Variovorax.</title>
        <authorList>
            <person name="Liu Q."/>
            <person name="Xin Y.-H."/>
        </authorList>
    </citation>
    <scope>NUCLEOTIDE SEQUENCE [LARGE SCALE GENOMIC DNA]</scope>
    <source>
        <strain evidence="4 5">KACC 18901</strain>
    </source>
</reference>
<protein>
    <submittedName>
        <fullName evidence="4">Response regulator</fullName>
    </submittedName>
</protein>
<keyword evidence="5" id="KW-1185">Reference proteome</keyword>
<dbReference type="RefSeq" id="WP_340336330.1">
    <property type="nucleotide sequence ID" value="NZ_JBBKZS010000006.1"/>
</dbReference>
<proteinExistence type="predicted"/>
<evidence type="ECO:0000256" key="1">
    <source>
        <dbReference type="ARBA" id="ARBA00022553"/>
    </source>
</evidence>
<accession>A0ABU8X8X3</accession>
<dbReference type="PROSITE" id="PS50110">
    <property type="entry name" value="RESPONSE_REGULATORY"/>
    <property type="match status" value="1"/>
</dbReference>
<evidence type="ECO:0000259" key="3">
    <source>
        <dbReference type="PROSITE" id="PS50110"/>
    </source>
</evidence>
<feature type="domain" description="Response regulatory" evidence="3">
    <location>
        <begin position="8"/>
        <end position="121"/>
    </location>
</feature>
<dbReference type="PANTHER" id="PTHR44591">
    <property type="entry name" value="STRESS RESPONSE REGULATOR PROTEIN 1"/>
    <property type="match status" value="1"/>
</dbReference>
<dbReference type="SUPFAM" id="SSF52172">
    <property type="entry name" value="CheY-like"/>
    <property type="match status" value="1"/>
</dbReference>
<name>A0ABU8X8X3_9BURK</name>
<dbReference type="Proteomes" id="UP001367030">
    <property type="component" value="Unassembled WGS sequence"/>
</dbReference>
<feature type="modified residue" description="4-aspartylphosphate" evidence="2">
    <location>
        <position position="57"/>
    </location>
</feature>
<comment type="caution">
    <text evidence="4">The sequence shown here is derived from an EMBL/GenBank/DDBJ whole genome shotgun (WGS) entry which is preliminary data.</text>
</comment>
<dbReference type="InterPro" id="IPR011006">
    <property type="entry name" value="CheY-like_superfamily"/>
</dbReference>
<dbReference type="InterPro" id="IPR001789">
    <property type="entry name" value="Sig_transdc_resp-reg_receiver"/>
</dbReference>
<dbReference type="EMBL" id="JBBKZS010000006">
    <property type="protein sequence ID" value="MEJ8856263.1"/>
    <property type="molecule type" value="Genomic_DNA"/>
</dbReference>
<organism evidence="4 5">
    <name type="scientific">Variovorax robiniae</name>
    <dbReference type="NCBI Taxonomy" id="1836199"/>
    <lineage>
        <taxon>Bacteria</taxon>
        <taxon>Pseudomonadati</taxon>
        <taxon>Pseudomonadota</taxon>
        <taxon>Betaproteobacteria</taxon>
        <taxon>Burkholderiales</taxon>
        <taxon>Comamonadaceae</taxon>
        <taxon>Variovorax</taxon>
    </lineage>
</organism>
<evidence type="ECO:0000313" key="5">
    <source>
        <dbReference type="Proteomes" id="UP001367030"/>
    </source>
</evidence>
<keyword evidence="1 2" id="KW-0597">Phosphoprotein</keyword>
<dbReference type="SMART" id="SM00448">
    <property type="entry name" value="REC"/>
    <property type="match status" value="1"/>
</dbReference>
<dbReference type="PANTHER" id="PTHR44591:SF21">
    <property type="entry name" value="TWO-COMPONENT RESPONSE REGULATOR"/>
    <property type="match status" value="1"/>
</dbReference>
<dbReference type="InterPro" id="IPR050595">
    <property type="entry name" value="Bact_response_regulator"/>
</dbReference>
<evidence type="ECO:0000313" key="4">
    <source>
        <dbReference type="EMBL" id="MEJ8856263.1"/>
    </source>
</evidence>